<sequence length="196" mass="20688">MPGHAGLRLTVVHSGHPVTLTAVTAERAEATRTSLGLPLPLLSPAYEPGGKAAFYSTVPGAFVDLAADLTYVLDRSRTRAVTIELDGDLPLVTSGVLVTGLEDLAALNRAAGILIARGQDPGTAPQALRTRAGVAGLTPLAYAHRLLGREDRIAGRRPAPLLSRASWAMMKELRPSQSELVRPPAPPPQAARPYRE</sequence>
<dbReference type="RefSeq" id="WP_091413892.1">
    <property type="nucleotide sequence ID" value="NZ_LT629749.1"/>
</dbReference>
<protein>
    <submittedName>
        <fullName evidence="2">Uncharacterized protein</fullName>
    </submittedName>
</protein>
<evidence type="ECO:0000313" key="3">
    <source>
        <dbReference type="Proteomes" id="UP000199092"/>
    </source>
</evidence>
<proteinExistence type="predicted"/>
<reference evidence="2 3" key="1">
    <citation type="submission" date="2016-10" db="EMBL/GenBank/DDBJ databases">
        <authorList>
            <person name="de Groot N.N."/>
        </authorList>
    </citation>
    <scope>NUCLEOTIDE SEQUENCE [LARGE SCALE GENOMIC DNA]</scope>
    <source>
        <strain evidence="2 3">DSM 21741</strain>
    </source>
</reference>
<gene>
    <name evidence="2" type="ORF">SAMN04488543_3036</name>
</gene>
<dbReference type="Proteomes" id="UP000199092">
    <property type="component" value="Chromosome I"/>
</dbReference>
<evidence type="ECO:0000313" key="2">
    <source>
        <dbReference type="EMBL" id="SDT10202.1"/>
    </source>
</evidence>
<accession>A0A1H1XLX5</accession>
<dbReference type="STRING" id="546871.SAMN04488543_3036"/>
<dbReference type="EMBL" id="LT629749">
    <property type="protein sequence ID" value="SDT10202.1"/>
    <property type="molecule type" value="Genomic_DNA"/>
</dbReference>
<name>A0A1H1XLX5_9ACTN</name>
<keyword evidence="3" id="KW-1185">Reference proteome</keyword>
<dbReference type="AlphaFoldDB" id="A0A1H1XLX5"/>
<organism evidence="2 3">
    <name type="scientific">Friedmanniella luteola</name>
    <dbReference type="NCBI Taxonomy" id="546871"/>
    <lineage>
        <taxon>Bacteria</taxon>
        <taxon>Bacillati</taxon>
        <taxon>Actinomycetota</taxon>
        <taxon>Actinomycetes</taxon>
        <taxon>Propionibacteriales</taxon>
        <taxon>Nocardioidaceae</taxon>
        <taxon>Friedmanniella</taxon>
    </lineage>
</organism>
<dbReference type="OrthoDB" id="3214926at2"/>
<feature type="region of interest" description="Disordered" evidence="1">
    <location>
        <begin position="174"/>
        <end position="196"/>
    </location>
</feature>
<evidence type="ECO:0000256" key="1">
    <source>
        <dbReference type="SAM" id="MobiDB-lite"/>
    </source>
</evidence>